<dbReference type="EMBL" id="JBBKAI010000002">
    <property type="protein sequence ID" value="MEJ8657761.1"/>
    <property type="molecule type" value="Genomic_DNA"/>
</dbReference>
<keyword evidence="2" id="KW-1185">Reference proteome</keyword>
<gene>
    <name evidence="1" type="ORF">WKI58_14710</name>
</gene>
<name>A0ACC6QHE3_9ACTN</name>
<proteinExistence type="predicted"/>
<evidence type="ECO:0000313" key="2">
    <source>
        <dbReference type="Proteomes" id="UP001375539"/>
    </source>
</evidence>
<sequence>MTVGPGCLVVACAVFGYLEVFTKGIDRLPARPCEGAVDRATAAQALPSARR</sequence>
<reference evidence="1" key="1">
    <citation type="submission" date="2024-03" db="EMBL/GenBank/DDBJ databases">
        <title>Novel Streptomyces species of biotechnological and ecological value are a feature of Machair soil.</title>
        <authorList>
            <person name="Prole J.R."/>
            <person name="Goodfellow M."/>
            <person name="Allenby N."/>
            <person name="Ward A.C."/>
        </authorList>
    </citation>
    <scope>NUCLEOTIDE SEQUENCE</scope>
    <source>
        <strain evidence="1">MS1.AVA.4</strain>
    </source>
</reference>
<evidence type="ECO:0000313" key="1">
    <source>
        <dbReference type="EMBL" id="MEJ8657761.1"/>
    </source>
</evidence>
<comment type="caution">
    <text evidence="1">The sequence shown here is derived from an EMBL/GenBank/DDBJ whole genome shotgun (WGS) entry which is preliminary data.</text>
</comment>
<protein>
    <submittedName>
        <fullName evidence="1">Uncharacterized protein</fullName>
    </submittedName>
</protein>
<organism evidence="1 2">
    <name type="scientific">Streptomyces pratisoli</name>
    <dbReference type="NCBI Taxonomy" id="3139917"/>
    <lineage>
        <taxon>Bacteria</taxon>
        <taxon>Bacillati</taxon>
        <taxon>Actinomycetota</taxon>
        <taxon>Actinomycetes</taxon>
        <taxon>Kitasatosporales</taxon>
        <taxon>Streptomycetaceae</taxon>
        <taxon>Streptomyces</taxon>
    </lineage>
</organism>
<dbReference type="Proteomes" id="UP001375539">
    <property type="component" value="Unassembled WGS sequence"/>
</dbReference>
<accession>A0ACC6QHE3</accession>